<dbReference type="FunFam" id="1.10.10.10:FF:000322">
    <property type="entry name" value="Probable disease resistance protein At1g63360"/>
    <property type="match status" value="1"/>
</dbReference>
<dbReference type="SUPFAM" id="SSF52058">
    <property type="entry name" value="L domain-like"/>
    <property type="match status" value="2"/>
</dbReference>
<dbReference type="InterPro" id="IPR057135">
    <property type="entry name" value="At4g27190-like_LRR"/>
</dbReference>
<dbReference type="InterPro" id="IPR036388">
    <property type="entry name" value="WH-like_DNA-bd_sf"/>
</dbReference>
<dbReference type="InterPro" id="IPR001611">
    <property type="entry name" value="Leu-rich_rpt"/>
</dbReference>
<dbReference type="Gene3D" id="1.10.10.10">
    <property type="entry name" value="Winged helix-like DNA-binding domain superfamily/Winged helix DNA-binding domain"/>
    <property type="match status" value="1"/>
</dbReference>
<protein>
    <submittedName>
        <fullName evidence="12">Uncharacterized protein</fullName>
    </submittedName>
</protein>
<accession>A0AAP0D5N0</accession>
<dbReference type="InterPro" id="IPR056789">
    <property type="entry name" value="LRR_R13L1-DRL21"/>
</dbReference>
<feature type="domain" description="Disease resistance N-terminal" evidence="8">
    <location>
        <begin position="8"/>
        <end position="98"/>
    </location>
</feature>
<feature type="domain" description="NB-ARC" evidence="7">
    <location>
        <begin position="179"/>
        <end position="344"/>
    </location>
</feature>
<feature type="domain" description="Disease resistance protein winged helix" evidence="10">
    <location>
        <begin position="431"/>
        <end position="499"/>
    </location>
</feature>
<dbReference type="GO" id="GO:0051607">
    <property type="term" value="P:defense response to virus"/>
    <property type="evidence" value="ECO:0007669"/>
    <property type="project" value="UniProtKB-ARBA"/>
</dbReference>
<evidence type="ECO:0000256" key="6">
    <source>
        <dbReference type="ARBA" id="ARBA00022840"/>
    </source>
</evidence>
<dbReference type="SUPFAM" id="SSF52540">
    <property type="entry name" value="P-loop containing nucleoside triphosphate hydrolases"/>
    <property type="match status" value="1"/>
</dbReference>
<evidence type="ECO:0000256" key="1">
    <source>
        <dbReference type="ARBA" id="ARBA00008894"/>
    </source>
</evidence>
<dbReference type="InterPro" id="IPR027417">
    <property type="entry name" value="P-loop_NTPase"/>
</dbReference>
<name>A0AAP0D5N0_9ASTR</name>
<dbReference type="Pfam" id="PF23247">
    <property type="entry name" value="LRR_RPS2"/>
    <property type="match status" value="1"/>
</dbReference>
<evidence type="ECO:0000259" key="11">
    <source>
        <dbReference type="Pfam" id="PF25019"/>
    </source>
</evidence>
<dbReference type="Gene3D" id="3.40.50.300">
    <property type="entry name" value="P-loop containing nucleotide triphosphate hydrolases"/>
    <property type="match status" value="1"/>
</dbReference>
<keyword evidence="2" id="KW-0433">Leucine-rich repeat</keyword>
<keyword evidence="13" id="KW-1185">Reference proteome</keyword>
<dbReference type="Pfam" id="PF13855">
    <property type="entry name" value="LRR_8"/>
    <property type="match status" value="1"/>
</dbReference>
<evidence type="ECO:0000313" key="13">
    <source>
        <dbReference type="Proteomes" id="UP001408789"/>
    </source>
</evidence>
<feature type="domain" description="R13L1/DRL21-like LRR repeat region" evidence="11">
    <location>
        <begin position="695"/>
        <end position="822"/>
    </location>
</feature>
<gene>
    <name evidence="12" type="ORF">SSX86_013216</name>
</gene>
<dbReference type="Gene3D" id="3.80.10.10">
    <property type="entry name" value="Ribonuclease Inhibitor"/>
    <property type="match status" value="3"/>
</dbReference>
<keyword evidence="3" id="KW-0677">Repeat</keyword>
<proteinExistence type="inferred from homology"/>
<dbReference type="EMBL" id="JBCNJP010000014">
    <property type="protein sequence ID" value="KAK9069100.1"/>
    <property type="molecule type" value="Genomic_DNA"/>
</dbReference>
<sequence>MVIAELFIGAFITVLFEKLASGDLIRLARFAGIHSELNKWGNTLTQIQAVLVDAGQKHIREIAVQLWLNKLQHLAYEIDDVLDDMATEAIQYQLTQESNNSTSKVLKFFPTKFHAVKYGLKMKSKLDKITTKLDDLVKEKNRLGLNDNVQRSGRASRPLEETSLVDVSKVKGRGSDKQALLENLLSNESSSGQKVNVVSIVGLGGIGKTTLAQLLYNDKDVKEHFELMSWVSVSDEFDVSRISKAIFKDVGGDDQKFETLNQLQVSLAEKLSKKKFMIVLDDVWNENYKEWELLQRPFTVGAPGSKILVTTRKKKVADLMDSVEVYPLKVLSNVEAISLFAEHALGRQNFDAHPTLKLHGEGIVKKCDGLPLALITLGRVLRTKSNDEEWEELLNSELWSSDDGNKILPALRLSYYDLPSHLKQMFIYCCLFPKDYMYDKDELVLLWMGEGFLYESNGNKLMESFGRECFEELVSRSFFQHSTTNKSQYTMHDLISDLATSVAGEFFSMLRDKIDVNDRNEALEKLHHLSFIRKDFGDYTKFRALQRARRLRSFLATSIARKEYWTTFHIPNIVLIELLPQLQFLRVLSLAYYSITDVPESIGDLKHLRYLNFSNTRITCLPEQVGDLHNLQSLLLSGCDMLSTLPKSIVKLINLRHLNIAHTPSLNEMPVGLGRLTNLQTLSRVIIGGSGGYEISNLKNLVHLRGQLSIERMHEVKNAIHAKEANLQQKKGICDLEMEWSDVFDGSRNEITEYEVLQELRPSEKLRSLAIVNYSGTKFPSWVGDPSFVCLRRLILRGCRGCTCLPALGELPSLQKLFVKSMHRLKRLGSELLGSSNSCHGVVFPSLEVLKFEDMNCWEEWSTSGDDKVVTFPCLREVSITSCPKLDVMAIELIPSLKVLRVENCSLAVVRSMVCASSSISELKLWHITGLTHLHGELLKHLKALEDLYICDCDELTYVWEPEAAREILVSLQNLIVSSCANLVSLGEKDGLSKISLEFVRKVDISDCPRLENYVCPNVIEMLDIRNCPAIKSLIFPTMNDLQSTLKHLNIVRCNNVEQSWLLNNFLSSLTYLRIDNMPNLRLFPEGCLVHLTTLTIKGCDNIESIPDKGYGFLPSLCLRDLTIRRCKNLKSFPHEHLQSLPSLEYMWIRDCPSMDDSFPCGLCGLLT</sequence>
<feature type="domain" description="Disease resistance protein At4g27190-like leucine-rich repeats" evidence="9">
    <location>
        <begin position="851"/>
        <end position="981"/>
    </location>
</feature>
<dbReference type="InterPro" id="IPR058922">
    <property type="entry name" value="WHD_DRP"/>
</dbReference>
<dbReference type="FunFam" id="3.40.50.300:FF:001091">
    <property type="entry name" value="Probable disease resistance protein At1g61300"/>
    <property type="match status" value="1"/>
</dbReference>
<comment type="similarity">
    <text evidence="1">Belongs to the disease resistance NB-LRR family.</text>
</comment>
<evidence type="ECO:0000259" key="10">
    <source>
        <dbReference type="Pfam" id="PF23559"/>
    </source>
</evidence>
<evidence type="ECO:0000259" key="8">
    <source>
        <dbReference type="Pfam" id="PF18052"/>
    </source>
</evidence>
<dbReference type="GO" id="GO:0043531">
    <property type="term" value="F:ADP binding"/>
    <property type="evidence" value="ECO:0007669"/>
    <property type="project" value="InterPro"/>
</dbReference>
<keyword evidence="6" id="KW-0067">ATP-binding</keyword>
<evidence type="ECO:0000256" key="4">
    <source>
        <dbReference type="ARBA" id="ARBA00022741"/>
    </source>
</evidence>
<dbReference type="Proteomes" id="UP001408789">
    <property type="component" value="Unassembled WGS sequence"/>
</dbReference>
<dbReference type="Gene3D" id="1.20.5.4130">
    <property type="match status" value="1"/>
</dbReference>
<evidence type="ECO:0000313" key="12">
    <source>
        <dbReference type="EMBL" id="KAK9069100.1"/>
    </source>
</evidence>
<evidence type="ECO:0000259" key="7">
    <source>
        <dbReference type="Pfam" id="PF00931"/>
    </source>
</evidence>
<dbReference type="Pfam" id="PF25019">
    <property type="entry name" value="LRR_R13L1-DRL21"/>
    <property type="match status" value="1"/>
</dbReference>
<dbReference type="Pfam" id="PF00931">
    <property type="entry name" value="NB-ARC"/>
    <property type="match status" value="1"/>
</dbReference>
<dbReference type="PRINTS" id="PR00364">
    <property type="entry name" value="DISEASERSIST"/>
</dbReference>
<evidence type="ECO:0000259" key="9">
    <source>
        <dbReference type="Pfam" id="PF23247"/>
    </source>
</evidence>
<dbReference type="Pfam" id="PF18052">
    <property type="entry name" value="Rx_N"/>
    <property type="match status" value="1"/>
</dbReference>
<dbReference type="InterPro" id="IPR041118">
    <property type="entry name" value="Rx_N"/>
</dbReference>
<dbReference type="PANTHER" id="PTHR36766">
    <property type="entry name" value="PLANT BROAD-SPECTRUM MILDEW RESISTANCE PROTEIN RPW8"/>
    <property type="match status" value="1"/>
</dbReference>
<organism evidence="12 13">
    <name type="scientific">Deinandra increscens subsp. villosa</name>
    <dbReference type="NCBI Taxonomy" id="3103831"/>
    <lineage>
        <taxon>Eukaryota</taxon>
        <taxon>Viridiplantae</taxon>
        <taxon>Streptophyta</taxon>
        <taxon>Embryophyta</taxon>
        <taxon>Tracheophyta</taxon>
        <taxon>Spermatophyta</taxon>
        <taxon>Magnoliopsida</taxon>
        <taxon>eudicotyledons</taxon>
        <taxon>Gunneridae</taxon>
        <taxon>Pentapetalae</taxon>
        <taxon>asterids</taxon>
        <taxon>campanulids</taxon>
        <taxon>Asterales</taxon>
        <taxon>Asteraceae</taxon>
        <taxon>Asteroideae</taxon>
        <taxon>Heliantheae alliance</taxon>
        <taxon>Madieae</taxon>
        <taxon>Madiinae</taxon>
        <taxon>Deinandra</taxon>
    </lineage>
</organism>
<dbReference type="PANTHER" id="PTHR36766:SF61">
    <property type="entry name" value="NB-ARC DOMAIN DISEASE RESISTANCE PROTEIN"/>
    <property type="match status" value="1"/>
</dbReference>
<dbReference type="InterPro" id="IPR032675">
    <property type="entry name" value="LRR_dom_sf"/>
</dbReference>
<comment type="caution">
    <text evidence="12">The sequence shown here is derived from an EMBL/GenBank/DDBJ whole genome shotgun (WGS) entry which is preliminary data.</text>
</comment>
<keyword evidence="5" id="KW-0611">Plant defense</keyword>
<evidence type="ECO:0000256" key="2">
    <source>
        <dbReference type="ARBA" id="ARBA00022614"/>
    </source>
</evidence>
<reference evidence="12 13" key="1">
    <citation type="submission" date="2024-04" db="EMBL/GenBank/DDBJ databases">
        <title>The reference genome of an endangered Asteraceae, Deinandra increscens subsp. villosa, native to the Central Coast of California.</title>
        <authorList>
            <person name="Guilliams M."/>
            <person name="Hasenstab-Lehman K."/>
            <person name="Meyer R."/>
            <person name="Mcevoy S."/>
        </authorList>
    </citation>
    <scope>NUCLEOTIDE SEQUENCE [LARGE SCALE GENOMIC DNA]</scope>
    <source>
        <tissue evidence="12">Leaf</tissue>
    </source>
</reference>
<dbReference type="AlphaFoldDB" id="A0AAP0D5N0"/>
<evidence type="ECO:0000256" key="3">
    <source>
        <dbReference type="ARBA" id="ARBA00022737"/>
    </source>
</evidence>
<keyword evidence="4" id="KW-0547">Nucleotide-binding</keyword>
<dbReference type="GO" id="GO:0005524">
    <property type="term" value="F:ATP binding"/>
    <property type="evidence" value="ECO:0007669"/>
    <property type="project" value="UniProtKB-KW"/>
</dbReference>
<evidence type="ECO:0000256" key="5">
    <source>
        <dbReference type="ARBA" id="ARBA00022821"/>
    </source>
</evidence>
<dbReference type="Gene3D" id="1.10.8.430">
    <property type="entry name" value="Helical domain of apoptotic protease-activating factors"/>
    <property type="match status" value="1"/>
</dbReference>
<dbReference type="InterPro" id="IPR002182">
    <property type="entry name" value="NB-ARC"/>
</dbReference>
<dbReference type="InterPro" id="IPR042197">
    <property type="entry name" value="Apaf_helical"/>
</dbReference>
<dbReference type="Pfam" id="PF23559">
    <property type="entry name" value="WHD_DRP"/>
    <property type="match status" value="1"/>
</dbReference>